<sequence>MLQTTAGRTAPHLFWNRLPVPVQDNLLLGSVGKLHLITMAEQALNQALSGTSAQASFCASLGVDMLLAAWEEDPLDGQLAGQLMMLQEKIPGLPEHLLAVFDYVARMWRQPEQNAYYARLINRRDTSKLLHFLEQMLGKDQENLFWWQQALAVGPYEQEWEWIDDCMNRHWPAAMPMLGQRIRAELRMLRGLPVTNEMLDIAKEIAMSKACGHRLLGDLAYTEGRREQALHHWRQTLRLRPWQTGLILKMHDVLQGVDSKKKVLPGKTAVLLYTYNKAEELAVTLDTLHKSDLHGAKVVVLDNASSDQTPDLLQSWIERLGPERFQVISLPVNIGAPAARNWLMHLPECDKADWLVYLDDDVSLPEDWLERLGAAQAAYPEAGVWGCKVVDFHNPAAIQSADLHVRELKSTDRPDASESWTSFRLSNLHHQVLDQGQFSYLRPCSSVTGCCHLFSRDVLLECGDFDLRFSPSQFDDLDHDLRLCLNDRPAIYTGHLEIGHLKRTGRATLNNAKQYGSAMANEYKLHHKYASDQVEQIASLDRNATREDLLAKVRTMKEHGELQEWM</sequence>
<dbReference type="Proteomes" id="UP000198771">
    <property type="component" value="Unassembled WGS sequence"/>
</dbReference>
<evidence type="ECO:0000256" key="1">
    <source>
        <dbReference type="ARBA" id="ARBA00006739"/>
    </source>
</evidence>
<dbReference type="AlphaFoldDB" id="A0A1G6DSC3"/>
<name>A0A1G6DSC3_9BACT</name>
<dbReference type="PANTHER" id="PTHR43179:SF12">
    <property type="entry name" value="GALACTOFURANOSYLTRANSFERASE GLFT2"/>
    <property type="match status" value="1"/>
</dbReference>
<reference evidence="5 6" key="1">
    <citation type="submission" date="2016-10" db="EMBL/GenBank/DDBJ databases">
        <authorList>
            <person name="de Groot N.N."/>
        </authorList>
    </citation>
    <scope>NUCLEOTIDE SEQUENCE [LARGE SCALE GENOMIC DNA]</scope>
    <source>
        <strain evidence="5 6">ASO4-2</strain>
    </source>
</reference>
<protein>
    <recommendedName>
        <fullName evidence="4">Glycosyltransferase 2-like domain-containing protein</fullName>
    </recommendedName>
</protein>
<comment type="similarity">
    <text evidence="1">Belongs to the glycosyltransferase 2 family.</text>
</comment>
<evidence type="ECO:0000256" key="3">
    <source>
        <dbReference type="ARBA" id="ARBA00022679"/>
    </source>
</evidence>
<dbReference type="OrthoDB" id="5443808at2"/>
<evidence type="ECO:0000256" key="2">
    <source>
        <dbReference type="ARBA" id="ARBA00022676"/>
    </source>
</evidence>
<evidence type="ECO:0000313" key="6">
    <source>
        <dbReference type="Proteomes" id="UP000198771"/>
    </source>
</evidence>
<dbReference type="CDD" id="cd00761">
    <property type="entry name" value="Glyco_tranf_GTA_type"/>
    <property type="match status" value="1"/>
</dbReference>
<dbReference type="RefSeq" id="WP_092121868.1">
    <property type="nucleotide sequence ID" value="NZ_FMXO01000013.1"/>
</dbReference>
<organism evidence="5 6">
    <name type="scientific">Desulfonatronum thiosulfatophilum</name>
    <dbReference type="NCBI Taxonomy" id="617002"/>
    <lineage>
        <taxon>Bacteria</taxon>
        <taxon>Pseudomonadati</taxon>
        <taxon>Thermodesulfobacteriota</taxon>
        <taxon>Desulfovibrionia</taxon>
        <taxon>Desulfovibrionales</taxon>
        <taxon>Desulfonatronaceae</taxon>
        <taxon>Desulfonatronum</taxon>
    </lineage>
</organism>
<dbReference type="PANTHER" id="PTHR43179">
    <property type="entry name" value="RHAMNOSYLTRANSFERASE WBBL"/>
    <property type="match status" value="1"/>
</dbReference>
<dbReference type="EMBL" id="FMXO01000013">
    <property type="protein sequence ID" value="SDB48048.1"/>
    <property type="molecule type" value="Genomic_DNA"/>
</dbReference>
<keyword evidence="6" id="KW-1185">Reference proteome</keyword>
<accession>A0A1G6DSC3</accession>
<dbReference type="InterPro" id="IPR001173">
    <property type="entry name" value="Glyco_trans_2-like"/>
</dbReference>
<evidence type="ECO:0000313" key="5">
    <source>
        <dbReference type="EMBL" id="SDB48048.1"/>
    </source>
</evidence>
<dbReference type="InterPro" id="IPR029044">
    <property type="entry name" value="Nucleotide-diphossugar_trans"/>
</dbReference>
<dbReference type="Gene3D" id="3.90.550.10">
    <property type="entry name" value="Spore Coat Polysaccharide Biosynthesis Protein SpsA, Chain A"/>
    <property type="match status" value="1"/>
</dbReference>
<gene>
    <name evidence="5" type="ORF">SAMN05660653_02363</name>
</gene>
<keyword evidence="3" id="KW-0808">Transferase</keyword>
<dbReference type="SUPFAM" id="SSF53448">
    <property type="entry name" value="Nucleotide-diphospho-sugar transferases"/>
    <property type="match status" value="1"/>
</dbReference>
<keyword evidence="2" id="KW-0328">Glycosyltransferase</keyword>
<dbReference type="GO" id="GO:0016757">
    <property type="term" value="F:glycosyltransferase activity"/>
    <property type="evidence" value="ECO:0007669"/>
    <property type="project" value="UniProtKB-KW"/>
</dbReference>
<evidence type="ECO:0000259" key="4">
    <source>
        <dbReference type="Pfam" id="PF00535"/>
    </source>
</evidence>
<proteinExistence type="inferred from homology"/>
<feature type="domain" description="Glycosyltransferase 2-like" evidence="4">
    <location>
        <begin position="270"/>
        <end position="459"/>
    </location>
</feature>
<dbReference type="Pfam" id="PF00535">
    <property type="entry name" value="Glycos_transf_2"/>
    <property type="match status" value="1"/>
</dbReference>
<dbReference type="STRING" id="617002.SAMN05660653_02363"/>